<feature type="transmembrane region" description="Helical" evidence="1">
    <location>
        <begin position="64"/>
        <end position="86"/>
    </location>
</feature>
<feature type="transmembrane region" description="Helical" evidence="1">
    <location>
        <begin position="107"/>
        <end position="136"/>
    </location>
</feature>
<evidence type="ECO:0000313" key="3">
    <source>
        <dbReference type="Proteomes" id="UP000215616"/>
    </source>
</evidence>
<reference evidence="2 3" key="1">
    <citation type="submission" date="2017-03" db="EMBL/GenBank/DDBJ databases">
        <title>Lifting the veil on microbial sulfur biogeochemistry in mining wastewaters.</title>
        <authorList>
            <person name="Kantor R.S."/>
            <person name="Colenbrander Nelson T."/>
            <person name="Marshall S."/>
            <person name="Bennett D."/>
            <person name="Apte S."/>
            <person name="Camacho D."/>
            <person name="Thomas B.C."/>
            <person name="Warren L.A."/>
            <person name="Banfield J.F."/>
        </authorList>
    </citation>
    <scope>NUCLEOTIDE SEQUENCE [LARGE SCALE GENOMIC DNA]</scope>
    <source>
        <strain evidence="2">32-67-7</strain>
    </source>
</reference>
<evidence type="ECO:0000256" key="1">
    <source>
        <dbReference type="SAM" id="Phobius"/>
    </source>
</evidence>
<feature type="transmembrane region" description="Helical" evidence="1">
    <location>
        <begin position="246"/>
        <end position="268"/>
    </location>
</feature>
<dbReference type="GO" id="GO:0140359">
    <property type="term" value="F:ABC-type transporter activity"/>
    <property type="evidence" value="ECO:0007669"/>
    <property type="project" value="InterPro"/>
</dbReference>
<accession>A0A258CSX7</accession>
<keyword evidence="1" id="KW-0812">Transmembrane</keyword>
<dbReference type="PANTHER" id="PTHR37305:SF1">
    <property type="entry name" value="MEMBRANE PROTEIN"/>
    <property type="match status" value="1"/>
</dbReference>
<gene>
    <name evidence="2" type="ORF">B7Z12_19605</name>
</gene>
<organism evidence="2 3">
    <name type="scientific">Caulobacter vibrioides</name>
    <name type="common">Caulobacter crescentus</name>
    <dbReference type="NCBI Taxonomy" id="155892"/>
    <lineage>
        <taxon>Bacteria</taxon>
        <taxon>Pseudomonadati</taxon>
        <taxon>Pseudomonadota</taxon>
        <taxon>Alphaproteobacteria</taxon>
        <taxon>Caulobacterales</taxon>
        <taxon>Caulobacteraceae</taxon>
        <taxon>Caulobacter</taxon>
    </lineage>
</organism>
<keyword evidence="1" id="KW-0472">Membrane</keyword>
<protein>
    <submittedName>
        <fullName evidence="2">ABC transporter permease</fullName>
    </submittedName>
</protein>
<dbReference type="GO" id="GO:0005886">
    <property type="term" value="C:plasma membrane"/>
    <property type="evidence" value="ECO:0007669"/>
    <property type="project" value="UniProtKB-SubCell"/>
</dbReference>
<dbReference type="EMBL" id="NCDQ01000489">
    <property type="protein sequence ID" value="OYW98588.1"/>
    <property type="molecule type" value="Genomic_DNA"/>
</dbReference>
<proteinExistence type="predicted"/>
<comment type="caution">
    <text evidence="2">The sequence shown here is derived from an EMBL/GenBank/DDBJ whole genome shotgun (WGS) entry which is preliminary data.</text>
</comment>
<feature type="transmembrane region" description="Helical" evidence="1">
    <location>
        <begin position="156"/>
        <end position="180"/>
    </location>
</feature>
<evidence type="ECO:0000313" key="2">
    <source>
        <dbReference type="EMBL" id="OYW98588.1"/>
    </source>
</evidence>
<keyword evidence="1" id="KW-1133">Transmembrane helix</keyword>
<dbReference type="PANTHER" id="PTHR37305">
    <property type="entry name" value="INTEGRAL MEMBRANE PROTEIN-RELATED"/>
    <property type="match status" value="1"/>
</dbReference>
<dbReference type="Proteomes" id="UP000215616">
    <property type="component" value="Unassembled WGS sequence"/>
</dbReference>
<feature type="transmembrane region" description="Helical" evidence="1">
    <location>
        <begin position="187"/>
        <end position="208"/>
    </location>
</feature>
<name>A0A258CSX7_CAUVI</name>
<sequence length="276" mass="29401">MLADAIAAERFRLLRDRSAVFWGFCFAPLVGFMLNIGGDLFLRFVIKKPIPGLTIGLIDQVLKALSNGASTFAALFLMIGAAAVLAGDYRWETWRLLTPRNTRQNLLLAKLIVVGEAVFWSLSLTAVLSALAALIGAGINGKSLTVSMLDRNLFDVIGVLAITWLEAMTLAALAACVGVLSRSTMGVVIACLGFRFVQTILAGSLRLMEQNEAPSWKLLALPVFDADLLRAALLDPAQLGAASGSAGAALAVLLAWLAALTAGAVWLFQRQDLTKE</sequence>
<dbReference type="AlphaFoldDB" id="A0A258CSX7"/>
<feature type="transmembrane region" description="Helical" evidence="1">
    <location>
        <begin position="20"/>
        <end position="44"/>
    </location>
</feature>